<dbReference type="SUPFAM" id="SSF50814">
    <property type="entry name" value="Lipocalins"/>
    <property type="match status" value="1"/>
</dbReference>
<organism evidence="1 2">
    <name type="scientific">Sporolactobacillus terrae</name>
    <dbReference type="NCBI Taxonomy" id="269673"/>
    <lineage>
        <taxon>Bacteria</taxon>
        <taxon>Bacillati</taxon>
        <taxon>Bacillota</taxon>
        <taxon>Bacilli</taxon>
        <taxon>Bacillales</taxon>
        <taxon>Sporolactobacillaceae</taxon>
        <taxon>Sporolactobacillus</taxon>
    </lineage>
</organism>
<dbReference type="Proteomes" id="UP000285882">
    <property type="component" value="Chromosome"/>
</dbReference>
<reference evidence="1 2" key="1">
    <citation type="submission" date="2018-01" db="EMBL/GenBank/DDBJ databases">
        <title>Complete genome sequencing of Sporolactobacillus terrae DLG3.</title>
        <authorList>
            <person name="Nam Y.-D."/>
            <person name="Kang J."/>
            <person name="Chung W.-H."/>
        </authorList>
    </citation>
    <scope>NUCLEOTIDE SEQUENCE [LARGE SCALE GENOMIC DNA]</scope>
    <source>
        <strain evidence="1 2">DLG3</strain>
    </source>
</reference>
<evidence type="ECO:0000313" key="1">
    <source>
        <dbReference type="EMBL" id="QAA23676.1"/>
    </source>
</evidence>
<dbReference type="EMBL" id="CP025688">
    <property type="protein sequence ID" value="QAA23676.1"/>
    <property type="molecule type" value="Genomic_DNA"/>
</dbReference>
<dbReference type="Pfam" id="PF09148">
    <property type="entry name" value="DUF1934"/>
    <property type="match status" value="1"/>
</dbReference>
<sequence>MRTCAFMKEGESMQTQNAEIVFTSHIDDPSDPGNRQTIEQVIQGKIGKSESSLYLVFSAEIADVGLADYTIRVGNEDALILRKGALPMRQQLVIGQSIKGSYESQFGRMETQATAKRIETTCDPAGRCGSVHLVYELLIQEQSVGKATMEYRYSIK</sequence>
<accession>A0ABX5QAI0</accession>
<dbReference type="InterPro" id="IPR015231">
    <property type="entry name" value="DUF1934"/>
</dbReference>
<dbReference type="InterPro" id="IPR012674">
    <property type="entry name" value="Calycin"/>
</dbReference>
<name>A0ABX5QAI0_9BACL</name>
<proteinExistence type="predicted"/>
<protein>
    <submittedName>
        <fullName evidence="1">DUF1934 domain-containing protein</fullName>
    </submittedName>
</protein>
<dbReference type="Gene3D" id="2.40.128.20">
    <property type="match status" value="1"/>
</dbReference>
<keyword evidence="2" id="KW-1185">Reference proteome</keyword>
<gene>
    <name evidence="1" type="ORF">C0674_14355</name>
</gene>
<evidence type="ECO:0000313" key="2">
    <source>
        <dbReference type="Proteomes" id="UP000285882"/>
    </source>
</evidence>